<organism evidence="4 5">
    <name type="scientific">Paraburkholderia acidicola</name>
    <dbReference type="NCBI Taxonomy" id="1912599"/>
    <lineage>
        <taxon>Bacteria</taxon>
        <taxon>Pseudomonadati</taxon>
        <taxon>Pseudomonadota</taxon>
        <taxon>Betaproteobacteria</taxon>
        <taxon>Burkholderiales</taxon>
        <taxon>Burkholderiaceae</taxon>
        <taxon>Paraburkholderia</taxon>
    </lineage>
</organism>
<proteinExistence type="inferred from homology"/>
<dbReference type="OrthoDB" id="2509690at2"/>
<protein>
    <submittedName>
        <fullName evidence="4">Sugar ABC transporter substrate-binding protein</fullName>
    </submittedName>
</protein>
<dbReference type="PANTHER" id="PTHR43649">
    <property type="entry name" value="ARABINOSE-BINDING PROTEIN-RELATED"/>
    <property type="match status" value="1"/>
</dbReference>
<dbReference type="InterPro" id="IPR050490">
    <property type="entry name" value="Bact_solute-bd_prot1"/>
</dbReference>
<comment type="similarity">
    <text evidence="2">Belongs to the bacterial solute-binding protein 1 family.</text>
</comment>
<gene>
    <name evidence="4" type="ORF">BWP39_21365</name>
</gene>
<feature type="signal peptide" evidence="3">
    <location>
        <begin position="1"/>
        <end position="25"/>
    </location>
</feature>
<dbReference type="PROSITE" id="PS51257">
    <property type="entry name" value="PROKAR_LIPOPROTEIN"/>
    <property type="match status" value="1"/>
</dbReference>
<evidence type="ECO:0000256" key="1">
    <source>
        <dbReference type="ARBA" id="ARBA00004418"/>
    </source>
</evidence>
<reference evidence="4 5" key="1">
    <citation type="submission" date="2017-01" db="EMBL/GenBank/DDBJ databases">
        <title>Whole-Genome Shotgun Sequencing of Two beta-Proteobacterial Species in Search of the Bulgecin Biosynthetic Cluster.</title>
        <authorList>
            <person name="Horsman M.E."/>
            <person name="Marous D.R."/>
            <person name="Li R."/>
            <person name="Oliver R.A."/>
            <person name="Byun B."/>
            <person name="Emrich S.J."/>
            <person name="Boggess B."/>
            <person name="Townsend C.A."/>
            <person name="Mobashery S."/>
        </authorList>
    </citation>
    <scope>NUCLEOTIDE SEQUENCE [LARGE SCALE GENOMIC DNA]</scope>
    <source>
        <strain evidence="4 5">ATCC 31363</strain>
    </source>
</reference>
<dbReference type="Gene3D" id="3.40.190.10">
    <property type="entry name" value="Periplasmic binding protein-like II"/>
    <property type="match status" value="2"/>
</dbReference>
<dbReference type="Pfam" id="PF01547">
    <property type="entry name" value="SBP_bac_1"/>
    <property type="match status" value="1"/>
</dbReference>
<evidence type="ECO:0000313" key="5">
    <source>
        <dbReference type="Proteomes" id="UP000218022"/>
    </source>
</evidence>
<sequence length="412" mass="45305">MKMAKTALTGAASLLLAAVMSCAQAGTLVINSNAADTSVRTAFDAVVKGFSAENPDVDVKVNTFDTEGYKTSIRNFLSAEPPDVVTWYAGHRMAPFVDAGLFEDVSDIWAKNGLDQSLKSAAPAMTLNGKKWGIPYTYYAWGIYYRKDLFAKLGIEPPTTWKALLDACAKLKANGITPFAIGTKQTWTTASWFDYLDMRVNGFAFHMDLTSGKIPYTDKRVEAVFDRWDELTKPGYFLANHASYTWQEAVPALVKGEAAMYLMGTFAVAPMKEAGLGEDRLGFMPFPAITPNLPRAEEAPIETVHIPSKAKNKVDARRFLTYMSRADVQAKFGAMTEELPVSRNAPAPTDPYLKAGAAMLADAAGLSQFYDRDAPAEMAKAGMDGFQHYMLQPDARDAVLTRLEQVRQRVYK</sequence>
<dbReference type="AlphaFoldDB" id="A0A2A4EPZ6"/>
<evidence type="ECO:0000256" key="3">
    <source>
        <dbReference type="SAM" id="SignalP"/>
    </source>
</evidence>
<dbReference type="EMBL" id="MTZV01000006">
    <property type="protein sequence ID" value="PCE22226.1"/>
    <property type="molecule type" value="Genomic_DNA"/>
</dbReference>
<name>A0A2A4EPZ6_9BURK</name>
<evidence type="ECO:0000313" key="4">
    <source>
        <dbReference type="EMBL" id="PCE22226.1"/>
    </source>
</evidence>
<comment type="subcellular location">
    <subcellularLocation>
        <location evidence="1">Periplasm</location>
    </subcellularLocation>
</comment>
<accession>A0A2A4EPZ6</accession>
<dbReference type="InterPro" id="IPR006059">
    <property type="entry name" value="SBP"/>
</dbReference>
<dbReference type="GO" id="GO:0042597">
    <property type="term" value="C:periplasmic space"/>
    <property type="evidence" value="ECO:0007669"/>
    <property type="project" value="UniProtKB-SubCell"/>
</dbReference>
<comment type="caution">
    <text evidence="4">The sequence shown here is derived from an EMBL/GenBank/DDBJ whole genome shotgun (WGS) entry which is preliminary data.</text>
</comment>
<keyword evidence="3" id="KW-0732">Signal</keyword>
<feature type="chain" id="PRO_5013172797" evidence="3">
    <location>
        <begin position="26"/>
        <end position="412"/>
    </location>
</feature>
<dbReference type="SUPFAM" id="SSF53850">
    <property type="entry name" value="Periplasmic binding protein-like II"/>
    <property type="match status" value="1"/>
</dbReference>
<evidence type="ECO:0000256" key="2">
    <source>
        <dbReference type="ARBA" id="ARBA00008520"/>
    </source>
</evidence>
<dbReference type="Proteomes" id="UP000218022">
    <property type="component" value="Unassembled WGS sequence"/>
</dbReference>